<evidence type="ECO:0000313" key="9">
    <source>
        <dbReference type="Proteomes" id="UP000215914"/>
    </source>
</evidence>
<feature type="transmembrane region" description="Helical" evidence="6">
    <location>
        <begin position="66"/>
        <end position="89"/>
    </location>
</feature>
<feature type="transmembrane region" description="Helical" evidence="6">
    <location>
        <begin position="21"/>
        <end position="46"/>
    </location>
</feature>
<dbReference type="PROSITE" id="PS51011">
    <property type="entry name" value="ARID"/>
    <property type="match status" value="1"/>
</dbReference>
<dbReference type="GO" id="GO:0003677">
    <property type="term" value="F:DNA binding"/>
    <property type="evidence" value="ECO:0007669"/>
    <property type="project" value="UniProtKB-KW"/>
</dbReference>
<dbReference type="InterPro" id="IPR036431">
    <property type="entry name" value="ARID_dom_sf"/>
</dbReference>
<dbReference type="InterPro" id="IPR001606">
    <property type="entry name" value="ARID_dom"/>
</dbReference>
<feature type="transmembrane region" description="Helical" evidence="6">
    <location>
        <begin position="616"/>
        <end position="639"/>
    </location>
</feature>
<dbReference type="Pfam" id="PF01388">
    <property type="entry name" value="ARID"/>
    <property type="match status" value="1"/>
</dbReference>
<evidence type="ECO:0000256" key="2">
    <source>
        <dbReference type="ARBA" id="ARBA00022692"/>
    </source>
</evidence>
<dbReference type="FunCoup" id="A0A251U385">
    <property type="interactions" value="430"/>
</dbReference>
<dbReference type="SUPFAM" id="SSF46774">
    <property type="entry name" value="ARID-like"/>
    <property type="match status" value="1"/>
</dbReference>
<dbReference type="Gene3D" id="1.20.1250.20">
    <property type="entry name" value="MFS general substrate transporter like domains"/>
    <property type="match status" value="3"/>
</dbReference>
<evidence type="ECO:0000256" key="6">
    <source>
        <dbReference type="SAM" id="Phobius"/>
    </source>
</evidence>
<dbReference type="InterPro" id="IPR005828">
    <property type="entry name" value="MFS_sugar_transport-like"/>
</dbReference>
<dbReference type="Proteomes" id="UP000215914">
    <property type="component" value="Chromosome 8"/>
</dbReference>
<dbReference type="AlphaFoldDB" id="A0A251U385"/>
<proteinExistence type="inferred from homology"/>
<feature type="transmembrane region" description="Helical" evidence="6">
    <location>
        <begin position="936"/>
        <end position="955"/>
    </location>
</feature>
<keyword evidence="8" id="KW-0238">DNA-binding</keyword>
<dbReference type="SUPFAM" id="SSF103473">
    <property type="entry name" value="MFS general substrate transporter"/>
    <property type="match status" value="2"/>
</dbReference>
<sequence length="988" mass="111337">MALKVLSALDVAKTQYYHFKAIIIAGMGLFTDSYDLFCIPLIMRMIGRIYYPKVDKTVDPKKWFEVPTVIASTMFCVALMGAVIGQLVFGQLGDRVGRRRVYGVSLIMMVVGSIGCGLSLSSLTSMVFVSLGFFRFLLGMGIGGDYPLSVNYFHKFSVHSLVFNRSHIHIRVPKSIIIMNSDMQHSYLSAANSNEVQQSGIRATSRIPAEIRISSTTLPCQHCNDEQHEGVKNKRRVKLCFYCHRPGHQIYCCKSKENDEATQLVNQAVNAGIQKQGMDAGDRGEMIVTGTDGGQWNDIWYVSYSFSHHYAGNINVFKRIKHLIGVDSKTGENDFLFIRGIGNVDVKSNNETVKIQSVFYTPELNRNVLSMNQLTLQGFTVKKSGDTCRIYPMFSTPVLNTISDVSGLSKEEELGLKERQKVLNLNDYKHDLEIKFETMVGWFLKEKMEITSRAIPPQLDDGRKIDLLSLYIMVEKDGGYQSVTMDNLWPAIAKDLGFEYQDGDFIRIIYAMYLDVLVFYYKFKSVQKKAQDKEMLEQEETTMAGYGYDRSRKNKSADADLSPDDSATEHYALFTRNSWNGSWNIHKKRRRFNFSEARKAVDEANKSFANKRTRGAFIAGVFSMQGFGILLSSLVSMIVCSIFEASANKHNLEKPSELAPLVNIAPISPESDLAWRLILMIGAIPASMTYYWRMKMPETARFTALVENNALQAAKDIGKVMNVPLSTIQEDVEMINTPNTRAALSNTYPFFSREFLRRHGRDLIAASINWLLIDIVFYSLNLFQYHAFRGLMKSKININLYQDAMQIAKYQALIAICATIPGYIVTVYMIDHVGRVKIQAAGFFFMAISLFTIAKVNKGGLNQGPGFIILYGLTFFFSNFGPNTTTFIVPAELFPARFRATCHGISGAVGKLGAIIGLIGFILASREQPKGIEASHTLTAMGGVCVLGFFVTYFFTRETMGRLLEENENVDELTGVWFVRFWPHKVWD</sequence>
<feature type="transmembrane region" description="Helical" evidence="6">
    <location>
        <begin position="868"/>
        <end position="889"/>
    </location>
</feature>
<keyword evidence="3 6" id="KW-1133">Transmembrane helix</keyword>
<keyword evidence="9" id="KW-1185">Reference proteome</keyword>
<evidence type="ECO:0000256" key="4">
    <source>
        <dbReference type="ARBA" id="ARBA00023136"/>
    </source>
</evidence>
<comment type="subcellular location">
    <subcellularLocation>
        <location evidence="1">Membrane</location>
    </subcellularLocation>
</comment>
<dbReference type="Gene3D" id="1.10.150.60">
    <property type="entry name" value="ARID DNA-binding domain"/>
    <property type="match status" value="1"/>
</dbReference>
<feature type="transmembrane region" description="Helical" evidence="6">
    <location>
        <begin position="101"/>
        <end position="120"/>
    </location>
</feature>
<feature type="transmembrane region" description="Helical" evidence="6">
    <location>
        <begin position="763"/>
        <end position="787"/>
    </location>
</feature>
<dbReference type="STRING" id="4232.A0A251U385"/>
<organism evidence="8 9">
    <name type="scientific">Helianthus annuus</name>
    <name type="common">Common sunflower</name>
    <dbReference type="NCBI Taxonomy" id="4232"/>
    <lineage>
        <taxon>Eukaryota</taxon>
        <taxon>Viridiplantae</taxon>
        <taxon>Streptophyta</taxon>
        <taxon>Embryophyta</taxon>
        <taxon>Tracheophyta</taxon>
        <taxon>Spermatophyta</taxon>
        <taxon>Magnoliopsida</taxon>
        <taxon>eudicotyledons</taxon>
        <taxon>Gunneridae</taxon>
        <taxon>Pentapetalae</taxon>
        <taxon>asterids</taxon>
        <taxon>campanulids</taxon>
        <taxon>Asterales</taxon>
        <taxon>Asteraceae</taxon>
        <taxon>Asteroideae</taxon>
        <taxon>Heliantheae alliance</taxon>
        <taxon>Heliantheae</taxon>
        <taxon>Helianthus</taxon>
    </lineage>
</organism>
<dbReference type="InterPro" id="IPR036259">
    <property type="entry name" value="MFS_trans_sf"/>
</dbReference>
<dbReference type="InParanoid" id="A0A251U385"/>
<keyword evidence="2 6" id="KW-0812">Transmembrane</keyword>
<dbReference type="SMART" id="SM00501">
    <property type="entry name" value="BRIGHT"/>
    <property type="match status" value="1"/>
</dbReference>
<protein>
    <submittedName>
        <fullName evidence="8">Putative ARID DNA-binding domain-containing protein</fullName>
    </submittedName>
</protein>
<gene>
    <name evidence="8" type="ORF">HannXRQ_Chr08g0216321</name>
</gene>
<evidence type="ECO:0000259" key="7">
    <source>
        <dbReference type="PROSITE" id="PS51011"/>
    </source>
</evidence>
<dbReference type="GO" id="GO:0022857">
    <property type="term" value="F:transmembrane transporter activity"/>
    <property type="evidence" value="ECO:0007669"/>
    <property type="project" value="InterPro"/>
</dbReference>
<comment type="similarity">
    <text evidence="5">Belongs to the major facilitator superfamily. Phosphate:H(+) symporter (TC 2.A.1.9) family.</text>
</comment>
<dbReference type="PANTHER" id="PTHR46410">
    <property type="entry name" value="AT-RICH INTERACTIVE DOMAIN-CONTAINING PROTEIN 2"/>
    <property type="match status" value="1"/>
</dbReference>
<dbReference type="GO" id="GO:0016020">
    <property type="term" value="C:membrane"/>
    <property type="evidence" value="ECO:0007669"/>
    <property type="project" value="UniProtKB-SubCell"/>
</dbReference>
<feature type="transmembrane region" description="Helical" evidence="6">
    <location>
        <begin position="673"/>
        <end position="692"/>
    </location>
</feature>
<name>A0A251U385_HELAN</name>
<dbReference type="Pfam" id="PF00083">
    <property type="entry name" value="Sugar_tr"/>
    <property type="match status" value="2"/>
</dbReference>
<dbReference type="Pfam" id="PF22936">
    <property type="entry name" value="Pol_BBD"/>
    <property type="match status" value="1"/>
</dbReference>
<accession>A0A251U385</accession>
<evidence type="ECO:0000256" key="3">
    <source>
        <dbReference type="ARBA" id="ARBA00022989"/>
    </source>
</evidence>
<evidence type="ECO:0000256" key="5">
    <source>
        <dbReference type="ARBA" id="ARBA00044504"/>
    </source>
</evidence>
<feature type="domain" description="ARID" evidence="7">
    <location>
        <begin position="430"/>
        <end position="525"/>
    </location>
</feature>
<reference evidence="9" key="1">
    <citation type="journal article" date="2017" name="Nature">
        <title>The sunflower genome provides insights into oil metabolism, flowering and Asterid evolution.</title>
        <authorList>
            <person name="Badouin H."/>
            <person name="Gouzy J."/>
            <person name="Grassa C.J."/>
            <person name="Murat F."/>
            <person name="Staton S.E."/>
            <person name="Cottret L."/>
            <person name="Lelandais-Briere C."/>
            <person name="Owens G.L."/>
            <person name="Carrere S."/>
            <person name="Mayjonade B."/>
            <person name="Legrand L."/>
            <person name="Gill N."/>
            <person name="Kane N.C."/>
            <person name="Bowers J.E."/>
            <person name="Hubner S."/>
            <person name="Bellec A."/>
            <person name="Berard A."/>
            <person name="Berges H."/>
            <person name="Blanchet N."/>
            <person name="Boniface M.C."/>
            <person name="Brunel D."/>
            <person name="Catrice O."/>
            <person name="Chaidir N."/>
            <person name="Claudel C."/>
            <person name="Donnadieu C."/>
            <person name="Faraut T."/>
            <person name="Fievet G."/>
            <person name="Helmstetter N."/>
            <person name="King M."/>
            <person name="Knapp S.J."/>
            <person name="Lai Z."/>
            <person name="Le Paslier M.C."/>
            <person name="Lippi Y."/>
            <person name="Lorenzon L."/>
            <person name="Mandel J.R."/>
            <person name="Marage G."/>
            <person name="Marchand G."/>
            <person name="Marquand E."/>
            <person name="Bret-Mestries E."/>
            <person name="Morien E."/>
            <person name="Nambeesan S."/>
            <person name="Nguyen T."/>
            <person name="Pegot-Espagnet P."/>
            <person name="Pouilly N."/>
            <person name="Raftis F."/>
            <person name="Sallet E."/>
            <person name="Schiex T."/>
            <person name="Thomas J."/>
            <person name="Vandecasteele C."/>
            <person name="Vares D."/>
            <person name="Vear F."/>
            <person name="Vautrin S."/>
            <person name="Crespi M."/>
            <person name="Mangin B."/>
            <person name="Burke J.M."/>
            <person name="Salse J."/>
            <person name="Munos S."/>
            <person name="Vincourt P."/>
            <person name="Rieseberg L.H."/>
            <person name="Langlade N.B."/>
        </authorList>
    </citation>
    <scope>NUCLEOTIDE SEQUENCE [LARGE SCALE GENOMIC DNA]</scope>
    <source>
        <strain evidence="9">cv. SF193</strain>
    </source>
</reference>
<feature type="transmembrane region" description="Helical" evidence="6">
    <location>
        <begin position="840"/>
        <end position="856"/>
    </location>
</feature>
<dbReference type="PANTHER" id="PTHR46410:SF26">
    <property type="entry name" value="BULB-TYPE LECTIN DOMAIN-CONTAINING PROTEIN-RELATED"/>
    <property type="match status" value="1"/>
</dbReference>
<keyword evidence="4 6" id="KW-0472">Membrane</keyword>
<dbReference type="CDD" id="cd16100">
    <property type="entry name" value="ARID"/>
    <property type="match status" value="1"/>
</dbReference>
<dbReference type="InterPro" id="IPR054722">
    <property type="entry name" value="PolX-like_BBD"/>
</dbReference>
<evidence type="ECO:0000313" key="8">
    <source>
        <dbReference type="EMBL" id="OTG17810.1"/>
    </source>
</evidence>
<dbReference type="EMBL" id="CM007897">
    <property type="protein sequence ID" value="OTG17810.1"/>
    <property type="molecule type" value="Genomic_DNA"/>
</dbReference>
<evidence type="ECO:0000256" key="1">
    <source>
        <dbReference type="ARBA" id="ARBA00004370"/>
    </source>
</evidence>
<feature type="transmembrane region" description="Helical" evidence="6">
    <location>
        <begin position="807"/>
        <end position="828"/>
    </location>
</feature>
<feature type="transmembrane region" description="Helical" evidence="6">
    <location>
        <begin position="901"/>
        <end position="924"/>
    </location>
</feature>